<protein>
    <submittedName>
        <fullName evidence="1">Uncharacterized protein</fullName>
    </submittedName>
</protein>
<sequence>MPGSWLILVVPSERLDDQRDALYDYFLKFISKKRPELMKSSRYQEISSSPKCLCHHIEEKSLGQSVLQHFLRLWLDDSNPETTTNDYVKIVGFMPFRVNTENASENGTCSFWTRVCLRT</sequence>
<accession>A0AA88I4B7</accession>
<proteinExistence type="predicted"/>
<comment type="caution">
    <text evidence="1">The sequence shown here is derived from an EMBL/GenBank/DDBJ whole genome shotgun (WGS) entry which is preliminary data.</text>
</comment>
<evidence type="ECO:0000313" key="2">
    <source>
        <dbReference type="Proteomes" id="UP001187531"/>
    </source>
</evidence>
<organism evidence="1 2">
    <name type="scientific">Artemia franciscana</name>
    <name type="common">Brine shrimp</name>
    <name type="synonym">Artemia sanfranciscana</name>
    <dbReference type="NCBI Taxonomy" id="6661"/>
    <lineage>
        <taxon>Eukaryota</taxon>
        <taxon>Metazoa</taxon>
        <taxon>Ecdysozoa</taxon>
        <taxon>Arthropoda</taxon>
        <taxon>Crustacea</taxon>
        <taxon>Branchiopoda</taxon>
        <taxon>Anostraca</taxon>
        <taxon>Artemiidae</taxon>
        <taxon>Artemia</taxon>
    </lineage>
</organism>
<gene>
    <name evidence="1" type="ORF">QYM36_004725</name>
</gene>
<keyword evidence="2" id="KW-1185">Reference proteome</keyword>
<dbReference type="EMBL" id="JAVRJZ010000007">
    <property type="protein sequence ID" value="KAK2720933.1"/>
    <property type="molecule type" value="Genomic_DNA"/>
</dbReference>
<evidence type="ECO:0000313" key="1">
    <source>
        <dbReference type="EMBL" id="KAK2720933.1"/>
    </source>
</evidence>
<reference evidence="1" key="1">
    <citation type="submission" date="2023-07" db="EMBL/GenBank/DDBJ databases">
        <title>Chromosome-level genome assembly of Artemia franciscana.</title>
        <authorList>
            <person name="Jo E."/>
        </authorList>
    </citation>
    <scope>NUCLEOTIDE SEQUENCE</scope>
    <source>
        <tissue evidence="1">Whole body</tissue>
    </source>
</reference>
<dbReference type="Proteomes" id="UP001187531">
    <property type="component" value="Unassembled WGS sequence"/>
</dbReference>
<dbReference type="AlphaFoldDB" id="A0AA88I4B7"/>
<name>A0AA88I4B7_ARTSF</name>